<dbReference type="GO" id="GO:0004352">
    <property type="term" value="F:glutamate dehydrogenase (NAD+) activity"/>
    <property type="evidence" value="ECO:0007669"/>
    <property type="project" value="UniProtKB-EC"/>
</dbReference>
<evidence type="ECO:0000259" key="1">
    <source>
        <dbReference type="Pfam" id="PF21074"/>
    </source>
</evidence>
<dbReference type="InterPro" id="IPR048381">
    <property type="entry name" value="GDH_C"/>
</dbReference>
<dbReference type="AlphaFoldDB" id="A0A3B0S8C2"/>
<accession>A0A3B0S8C2</accession>
<dbReference type="Pfam" id="PF21074">
    <property type="entry name" value="GDH_C"/>
    <property type="match status" value="1"/>
</dbReference>
<gene>
    <name evidence="2" type="ORF">MNBD_ALPHA05-178</name>
</gene>
<dbReference type="EC" id="1.4.1.2" evidence="2"/>
<sequence length="378" mass="41847">GRLNRALEFLPSQEGVITLRQQQAGLTRPELSVMLAYAKMWLFDELLASEAPDDPAFEAELFAYFPEALHHFTKPIASHQLRREIIATRLSNEIVNTCGITFTQRVVDTIGVDFAAVALAYEAARRIYKLDSFASAINALDNKAPANTQTALYIEISTLLREQVFHLLSAHRSIDDNDNPSIEEAAAKYQAPVAQFRKALPDILSAEATKALEERIDYWVSEGAPKTIARQAAALPAMEYALDIIDLAEETAWSNPSAGCVYFAVGRAFGFDALREKARSAPPVDHYDNIAIRQITEDLAAKQRELTKSIITFTHSEPKSAPAEWAHKLLAQWEETFDAPASQFHDVSAELDLSGPVSVGKFSLFARKVDELIAQTQA</sequence>
<dbReference type="PANTHER" id="PTHR43403">
    <property type="entry name" value="NAD-SPECIFIC GLUTAMATE DEHYDROGENASE"/>
    <property type="match status" value="1"/>
</dbReference>
<dbReference type="PANTHER" id="PTHR43403:SF1">
    <property type="entry name" value="NAD-SPECIFIC GLUTAMATE DEHYDROGENASE"/>
    <property type="match status" value="1"/>
</dbReference>
<protein>
    <submittedName>
        <fullName evidence="2">NAD-specific glutamate dehydrogenase, large form</fullName>
        <ecNumber evidence="2">1.4.1.2</ecNumber>
    </submittedName>
</protein>
<reference evidence="2" key="1">
    <citation type="submission" date="2018-06" db="EMBL/GenBank/DDBJ databases">
        <authorList>
            <person name="Zhirakovskaya E."/>
        </authorList>
    </citation>
    <scope>NUCLEOTIDE SEQUENCE</scope>
</reference>
<name>A0A3B0S8C2_9ZZZZ</name>
<organism evidence="2">
    <name type="scientific">hydrothermal vent metagenome</name>
    <dbReference type="NCBI Taxonomy" id="652676"/>
    <lineage>
        <taxon>unclassified sequences</taxon>
        <taxon>metagenomes</taxon>
        <taxon>ecological metagenomes</taxon>
    </lineage>
</organism>
<feature type="non-terminal residue" evidence="2">
    <location>
        <position position="1"/>
    </location>
</feature>
<dbReference type="InterPro" id="IPR007780">
    <property type="entry name" value="NAD_Glu_DH_bac"/>
</dbReference>
<dbReference type="GO" id="GO:0006538">
    <property type="term" value="P:L-glutamate catabolic process"/>
    <property type="evidence" value="ECO:0007669"/>
    <property type="project" value="InterPro"/>
</dbReference>
<evidence type="ECO:0000313" key="2">
    <source>
        <dbReference type="EMBL" id="VAW00530.1"/>
    </source>
</evidence>
<feature type="domain" description="NAD-specific glutamate dehydrogenase C-terminal" evidence="1">
    <location>
        <begin position="24"/>
        <end position="369"/>
    </location>
</feature>
<dbReference type="EMBL" id="UOEH01000311">
    <property type="protein sequence ID" value="VAW00530.1"/>
    <property type="molecule type" value="Genomic_DNA"/>
</dbReference>
<keyword evidence="2" id="KW-0560">Oxidoreductase</keyword>
<dbReference type="GO" id="GO:0004069">
    <property type="term" value="F:L-aspartate:2-oxoglutarate aminotransferase activity"/>
    <property type="evidence" value="ECO:0007669"/>
    <property type="project" value="InterPro"/>
</dbReference>
<proteinExistence type="predicted"/>